<evidence type="ECO:0000256" key="1">
    <source>
        <dbReference type="SAM" id="MobiDB-lite"/>
    </source>
</evidence>
<name>A0A9P6DLK5_9AGAM</name>
<dbReference type="EMBL" id="MU129893">
    <property type="protein sequence ID" value="KAF9502600.1"/>
    <property type="molecule type" value="Genomic_DNA"/>
</dbReference>
<dbReference type="AlphaFoldDB" id="A0A9P6DLK5"/>
<gene>
    <name evidence="2" type="ORF">BS47DRAFT_1403413</name>
</gene>
<organism evidence="2 3">
    <name type="scientific">Hydnum rufescens UP504</name>
    <dbReference type="NCBI Taxonomy" id="1448309"/>
    <lineage>
        <taxon>Eukaryota</taxon>
        <taxon>Fungi</taxon>
        <taxon>Dikarya</taxon>
        <taxon>Basidiomycota</taxon>
        <taxon>Agaricomycotina</taxon>
        <taxon>Agaricomycetes</taxon>
        <taxon>Cantharellales</taxon>
        <taxon>Hydnaceae</taxon>
        <taxon>Hydnum</taxon>
    </lineage>
</organism>
<protein>
    <submittedName>
        <fullName evidence="2">Uncharacterized protein</fullName>
    </submittedName>
</protein>
<evidence type="ECO:0000313" key="3">
    <source>
        <dbReference type="Proteomes" id="UP000886523"/>
    </source>
</evidence>
<evidence type="ECO:0000313" key="2">
    <source>
        <dbReference type="EMBL" id="KAF9502600.1"/>
    </source>
</evidence>
<keyword evidence="3" id="KW-1185">Reference proteome</keyword>
<feature type="region of interest" description="Disordered" evidence="1">
    <location>
        <begin position="142"/>
        <end position="170"/>
    </location>
</feature>
<sequence length="170" mass="18222">MMNAAAVNWKTNPIIMNRKMNAVVANWKSDIIVMNGKMSSVPMNVKVNSIIMKVVIYGIIVNMSPSMSSVGGLDMKGSSLCVGRHFSDDGKGNTHYVWRHNAGSHSYSAGRDGKAGPSKYAEHAEPMGWAAMNIAGPSIYSQQAPSRKLPTAPHSMDPPAPPVVPTTMVP</sequence>
<accession>A0A9P6DLK5</accession>
<comment type="caution">
    <text evidence="2">The sequence shown here is derived from an EMBL/GenBank/DDBJ whole genome shotgun (WGS) entry which is preliminary data.</text>
</comment>
<reference evidence="2" key="1">
    <citation type="journal article" date="2020" name="Nat. Commun.">
        <title>Large-scale genome sequencing of mycorrhizal fungi provides insights into the early evolution of symbiotic traits.</title>
        <authorList>
            <person name="Miyauchi S."/>
            <person name="Kiss E."/>
            <person name="Kuo A."/>
            <person name="Drula E."/>
            <person name="Kohler A."/>
            <person name="Sanchez-Garcia M."/>
            <person name="Morin E."/>
            <person name="Andreopoulos B."/>
            <person name="Barry K.W."/>
            <person name="Bonito G."/>
            <person name="Buee M."/>
            <person name="Carver A."/>
            <person name="Chen C."/>
            <person name="Cichocki N."/>
            <person name="Clum A."/>
            <person name="Culley D."/>
            <person name="Crous P.W."/>
            <person name="Fauchery L."/>
            <person name="Girlanda M."/>
            <person name="Hayes R.D."/>
            <person name="Keri Z."/>
            <person name="LaButti K."/>
            <person name="Lipzen A."/>
            <person name="Lombard V."/>
            <person name="Magnuson J."/>
            <person name="Maillard F."/>
            <person name="Murat C."/>
            <person name="Nolan M."/>
            <person name="Ohm R.A."/>
            <person name="Pangilinan J."/>
            <person name="Pereira M.F."/>
            <person name="Perotto S."/>
            <person name="Peter M."/>
            <person name="Pfister S."/>
            <person name="Riley R."/>
            <person name="Sitrit Y."/>
            <person name="Stielow J.B."/>
            <person name="Szollosi G."/>
            <person name="Zifcakova L."/>
            <person name="Stursova M."/>
            <person name="Spatafora J.W."/>
            <person name="Tedersoo L."/>
            <person name="Vaario L.M."/>
            <person name="Yamada A."/>
            <person name="Yan M."/>
            <person name="Wang P."/>
            <person name="Xu J."/>
            <person name="Bruns T."/>
            <person name="Baldrian P."/>
            <person name="Vilgalys R."/>
            <person name="Dunand C."/>
            <person name="Henrissat B."/>
            <person name="Grigoriev I.V."/>
            <person name="Hibbett D."/>
            <person name="Nagy L.G."/>
            <person name="Martin F.M."/>
        </authorList>
    </citation>
    <scope>NUCLEOTIDE SEQUENCE</scope>
    <source>
        <strain evidence="2">UP504</strain>
    </source>
</reference>
<proteinExistence type="predicted"/>
<dbReference type="Proteomes" id="UP000886523">
    <property type="component" value="Unassembled WGS sequence"/>
</dbReference>